<gene>
    <name evidence="7" type="ORF">ACFFJC_12050</name>
</gene>
<feature type="transmembrane region" description="Helical" evidence="5">
    <location>
        <begin position="332"/>
        <end position="350"/>
    </location>
</feature>
<keyword evidence="7" id="KW-0436">Ligase</keyword>
<dbReference type="PANTHER" id="PTHR37422">
    <property type="entry name" value="TEICHURONIC ACID BIOSYNTHESIS PROTEIN TUAE"/>
    <property type="match status" value="1"/>
</dbReference>
<feature type="transmembrane region" description="Helical" evidence="5">
    <location>
        <begin position="201"/>
        <end position="232"/>
    </location>
</feature>
<sequence length="427" mass="47397">MNMRNRFARMAAVVWLIVFCGAFFEQLLFGSTVGHSGVSSASKALNSLAYIPVYLCTIILFIQSLTDKRNRVVYRDYLPFLFFAGYSIISSMWALDGQGSIVDSTQLLITTIGCLGLGCMLSAEVLGRTFVRVLIFLMIVSIFYVYAIPSIGRMHGVSFSGLTGMAQGVFSHKNRYAEVASFGIIFAIGVETTVRRFERVLLILLAGFSMVISGSAAKGSSLFFTLALFVVWRLFRSSAAGRVGWFLLLIYVLIFAGVLSQIALPVVTDFLGKDDTLSGRTEIWSHARSLIQLRPFFGYGAASVWGSAIGQIPGVAEYRPPHSHNLYLEMMLRYGGVGMALIIWCIFSIIRQLVQSKGRSIAHDLLFLTFIVTIIRSPFDVTLFRDNQISYGLLILLFVSSSKASMLWRLNERENALIARHPIKEGI</sequence>
<feature type="domain" description="O-antigen ligase-related" evidence="6">
    <location>
        <begin position="202"/>
        <end position="343"/>
    </location>
</feature>
<keyword evidence="4 5" id="KW-0472">Membrane</keyword>
<evidence type="ECO:0000256" key="4">
    <source>
        <dbReference type="ARBA" id="ARBA00023136"/>
    </source>
</evidence>
<dbReference type="InterPro" id="IPR051533">
    <property type="entry name" value="WaaL-like"/>
</dbReference>
<evidence type="ECO:0000313" key="7">
    <source>
        <dbReference type="EMBL" id="MFC0205003.1"/>
    </source>
</evidence>
<evidence type="ECO:0000313" key="8">
    <source>
        <dbReference type="Proteomes" id="UP001589798"/>
    </source>
</evidence>
<accession>A0ABV6CWB4</accession>
<feature type="transmembrane region" description="Helical" evidence="5">
    <location>
        <begin position="244"/>
        <end position="272"/>
    </location>
</feature>
<feature type="transmembrane region" description="Helical" evidence="5">
    <location>
        <begin position="362"/>
        <end position="379"/>
    </location>
</feature>
<keyword evidence="8" id="KW-1185">Reference proteome</keyword>
<reference evidence="7 8" key="1">
    <citation type="submission" date="2024-09" db="EMBL/GenBank/DDBJ databases">
        <authorList>
            <person name="Sun Q."/>
            <person name="Mori K."/>
        </authorList>
    </citation>
    <scope>NUCLEOTIDE SEQUENCE [LARGE SCALE GENOMIC DNA]</scope>
    <source>
        <strain evidence="7 8">CCM 7706</strain>
    </source>
</reference>
<name>A0ABV6CWB4_9SPHN</name>
<feature type="transmembrane region" description="Helical" evidence="5">
    <location>
        <begin position="107"/>
        <end position="126"/>
    </location>
</feature>
<dbReference type="InterPro" id="IPR007016">
    <property type="entry name" value="O-antigen_ligase-rel_domated"/>
</dbReference>
<keyword evidence="2 5" id="KW-0812">Transmembrane</keyword>
<evidence type="ECO:0000256" key="5">
    <source>
        <dbReference type="SAM" id="Phobius"/>
    </source>
</evidence>
<feature type="transmembrane region" description="Helical" evidence="5">
    <location>
        <begin position="77"/>
        <end position="95"/>
    </location>
</feature>
<feature type="transmembrane region" description="Helical" evidence="5">
    <location>
        <begin position="133"/>
        <end position="156"/>
    </location>
</feature>
<dbReference type="Proteomes" id="UP001589798">
    <property type="component" value="Unassembled WGS sequence"/>
</dbReference>
<comment type="caution">
    <text evidence="7">The sequence shown here is derived from an EMBL/GenBank/DDBJ whole genome shotgun (WGS) entry which is preliminary data.</text>
</comment>
<dbReference type="RefSeq" id="WP_379556479.1">
    <property type="nucleotide sequence ID" value="NZ_JBHUKO010000006.1"/>
</dbReference>
<organism evidence="7 8">
    <name type="scientific">Novosphingobium soli</name>
    <dbReference type="NCBI Taxonomy" id="574956"/>
    <lineage>
        <taxon>Bacteria</taxon>
        <taxon>Pseudomonadati</taxon>
        <taxon>Pseudomonadota</taxon>
        <taxon>Alphaproteobacteria</taxon>
        <taxon>Sphingomonadales</taxon>
        <taxon>Sphingomonadaceae</taxon>
        <taxon>Novosphingobium</taxon>
    </lineage>
</organism>
<keyword evidence="3 5" id="KW-1133">Transmembrane helix</keyword>
<proteinExistence type="predicted"/>
<evidence type="ECO:0000259" key="6">
    <source>
        <dbReference type="Pfam" id="PF04932"/>
    </source>
</evidence>
<dbReference type="GO" id="GO:0016874">
    <property type="term" value="F:ligase activity"/>
    <property type="evidence" value="ECO:0007669"/>
    <property type="project" value="UniProtKB-KW"/>
</dbReference>
<evidence type="ECO:0000256" key="1">
    <source>
        <dbReference type="ARBA" id="ARBA00004141"/>
    </source>
</evidence>
<evidence type="ECO:0000256" key="3">
    <source>
        <dbReference type="ARBA" id="ARBA00022989"/>
    </source>
</evidence>
<dbReference type="EMBL" id="JBHLWK010000014">
    <property type="protein sequence ID" value="MFC0205003.1"/>
    <property type="molecule type" value="Genomic_DNA"/>
</dbReference>
<feature type="transmembrane region" description="Helical" evidence="5">
    <location>
        <begin position="391"/>
        <end position="410"/>
    </location>
</feature>
<dbReference type="Pfam" id="PF04932">
    <property type="entry name" value="Wzy_C"/>
    <property type="match status" value="1"/>
</dbReference>
<feature type="transmembrane region" description="Helical" evidence="5">
    <location>
        <begin position="46"/>
        <end position="65"/>
    </location>
</feature>
<evidence type="ECO:0000256" key="2">
    <source>
        <dbReference type="ARBA" id="ARBA00022692"/>
    </source>
</evidence>
<protein>
    <submittedName>
        <fullName evidence="7">O-antigen ligase family protein</fullName>
    </submittedName>
</protein>
<comment type="subcellular location">
    <subcellularLocation>
        <location evidence="1">Membrane</location>
        <topology evidence="1">Multi-pass membrane protein</topology>
    </subcellularLocation>
</comment>
<dbReference type="PANTHER" id="PTHR37422:SF13">
    <property type="entry name" value="LIPOPOLYSACCHARIDE BIOSYNTHESIS PROTEIN PA4999-RELATED"/>
    <property type="match status" value="1"/>
</dbReference>